<keyword evidence="5 10" id="KW-0201">Cytochrome c-type biogenesis</keyword>
<keyword evidence="7 10" id="KW-1133">Transmembrane helix</keyword>
<dbReference type="InterPro" id="IPR012340">
    <property type="entry name" value="NA-bd_OB-fold"/>
</dbReference>
<dbReference type="InParanoid" id="A0A6N7EWU9"/>
<dbReference type="GO" id="GO:0020037">
    <property type="term" value="F:heme binding"/>
    <property type="evidence" value="ECO:0007669"/>
    <property type="project" value="InterPro"/>
</dbReference>
<name>A0A6N7EWU9_9GAMM</name>
<feature type="topological domain" description="Extracellular" evidence="10">
    <location>
        <begin position="30"/>
        <end position="172"/>
    </location>
</feature>
<organism evidence="13 14">
    <name type="scientific">Ostreibacterium oceani</name>
    <dbReference type="NCBI Taxonomy" id="2654998"/>
    <lineage>
        <taxon>Bacteria</taxon>
        <taxon>Pseudomonadati</taxon>
        <taxon>Pseudomonadota</taxon>
        <taxon>Gammaproteobacteria</taxon>
        <taxon>Cardiobacteriales</taxon>
        <taxon>Ostreibacteriaceae</taxon>
        <taxon>Ostreibacterium</taxon>
    </lineage>
</organism>
<comment type="function">
    <text evidence="10">Heme chaperone required for the biogenesis of c-type cytochromes. Transiently binds heme delivered by CcmC and transfers the heme to apo-cytochromes in a process facilitated by CcmF and CcmH.</text>
</comment>
<gene>
    <name evidence="10 13" type="primary">ccmE</name>
    <name evidence="10" type="synonym">cycJ</name>
    <name evidence="13" type="ORF">GCU85_04650</name>
</gene>
<dbReference type="Pfam" id="PF03100">
    <property type="entry name" value="CcmE"/>
    <property type="match status" value="1"/>
</dbReference>
<accession>A0A6N7EWU9</accession>
<dbReference type="SUPFAM" id="SSF82093">
    <property type="entry name" value="Heme chaperone CcmE"/>
    <property type="match status" value="1"/>
</dbReference>
<dbReference type="FunCoup" id="A0A6N7EWU9">
    <property type="interactions" value="33"/>
</dbReference>
<evidence type="ECO:0000256" key="11">
    <source>
        <dbReference type="PIRSR" id="PIRSR604329-50"/>
    </source>
</evidence>
<dbReference type="HAMAP" id="MF_01959">
    <property type="entry name" value="CcmE"/>
    <property type="match status" value="1"/>
</dbReference>
<dbReference type="InterPro" id="IPR004329">
    <property type="entry name" value="CcmE"/>
</dbReference>
<comment type="subcellular location">
    <subcellularLocation>
        <location evidence="10">Cell membrane</location>
        <topology evidence="10">Single-pass type II membrane protein</topology>
    </subcellularLocation>
    <subcellularLocation>
        <location evidence="1">Membrane</location>
    </subcellularLocation>
</comment>
<dbReference type="EMBL" id="WHNW01000004">
    <property type="protein sequence ID" value="MPV86020.1"/>
    <property type="molecule type" value="Genomic_DNA"/>
</dbReference>
<protein>
    <recommendedName>
        <fullName evidence="10">Cytochrome c-type biogenesis protein CcmE</fullName>
    </recommendedName>
    <alternativeName>
        <fullName evidence="10">Cytochrome c maturation protein E</fullName>
    </alternativeName>
    <alternativeName>
        <fullName evidence="10">Heme chaperone CcmE</fullName>
    </alternativeName>
</protein>
<evidence type="ECO:0000256" key="2">
    <source>
        <dbReference type="ARBA" id="ARBA00022617"/>
    </source>
</evidence>
<evidence type="ECO:0000256" key="4">
    <source>
        <dbReference type="ARBA" id="ARBA00022723"/>
    </source>
</evidence>
<keyword evidence="9 10" id="KW-0472">Membrane</keyword>
<dbReference type="PANTHER" id="PTHR34128">
    <property type="entry name" value="CYTOCHROME C-TYPE BIOGENESIS PROTEIN CCME HOMOLOG, MITOCHONDRIAL"/>
    <property type="match status" value="1"/>
</dbReference>
<evidence type="ECO:0000256" key="9">
    <source>
        <dbReference type="ARBA" id="ARBA00023136"/>
    </source>
</evidence>
<feature type="topological domain" description="Cytoplasmic" evidence="10">
    <location>
        <begin position="1"/>
        <end position="8"/>
    </location>
</feature>
<evidence type="ECO:0000256" key="8">
    <source>
        <dbReference type="ARBA" id="ARBA00023004"/>
    </source>
</evidence>
<keyword evidence="3 10" id="KW-0812">Transmembrane</keyword>
<dbReference type="NCBIfam" id="NF009727">
    <property type="entry name" value="PRK13254.1-1"/>
    <property type="match status" value="1"/>
</dbReference>
<reference evidence="13 14" key="1">
    <citation type="submission" date="2019-10" db="EMBL/GenBank/DDBJ databases">
        <title>Cardiobacteriales fam. a chemoheterotrophic member of the order Cardiobacteriales, and proposal of Cardiobacteriales fam. nov.</title>
        <authorList>
            <person name="Wang C."/>
        </authorList>
    </citation>
    <scope>NUCLEOTIDE SEQUENCE [LARGE SCALE GENOMIC DNA]</scope>
    <source>
        <strain evidence="13 14">ML27</strain>
    </source>
</reference>
<dbReference type="GO" id="GO:0017004">
    <property type="term" value="P:cytochrome complex assembly"/>
    <property type="evidence" value="ECO:0007669"/>
    <property type="project" value="UniProtKB-KW"/>
</dbReference>
<evidence type="ECO:0000256" key="10">
    <source>
        <dbReference type="HAMAP-Rule" id="MF_01959"/>
    </source>
</evidence>
<feature type="region of interest" description="Disordered" evidence="12">
    <location>
        <begin position="147"/>
        <end position="172"/>
    </location>
</feature>
<dbReference type="AlphaFoldDB" id="A0A6N7EWU9"/>
<dbReference type="Proteomes" id="UP000471298">
    <property type="component" value="Unassembled WGS sequence"/>
</dbReference>
<dbReference type="InterPro" id="IPR036127">
    <property type="entry name" value="CcmE-like_sf"/>
</dbReference>
<keyword evidence="10" id="KW-1003">Cell membrane</keyword>
<keyword evidence="4 10" id="KW-0479">Metal-binding</keyword>
<evidence type="ECO:0000256" key="5">
    <source>
        <dbReference type="ARBA" id="ARBA00022748"/>
    </source>
</evidence>
<evidence type="ECO:0000256" key="7">
    <source>
        <dbReference type="ARBA" id="ARBA00022989"/>
    </source>
</evidence>
<evidence type="ECO:0000313" key="13">
    <source>
        <dbReference type="EMBL" id="MPV86020.1"/>
    </source>
</evidence>
<keyword evidence="14" id="KW-1185">Reference proteome</keyword>
<keyword evidence="8 10" id="KW-0408">Iron</keyword>
<dbReference type="NCBIfam" id="NF009729">
    <property type="entry name" value="PRK13254.1-3"/>
    <property type="match status" value="1"/>
</dbReference>
<keyword evidence="6 10" id="KW-0735">Signal-anchor</keyword>
<feature type="binding site" description="covalent" evidence="10 11">
    <location>
        <position position="124"/>
    </location>
    <ligand>
        <name>heme</name>
        <dbReference type="ChEBI" id="CHEBI:30413"/>
    </ligand>
</feature>
<feature type="binding site" description="axial binding residue" evidence="10 11">
    <location>
        <position position="128"/>
    </location>
    <ligand>
        <name>heme</name>
        <dbReference type="ChEBI" id="CHEBI:30413"/>
    </ligand>
    <ligandPart>
        <name>Fe</name>
        <dbReference type="ChEBI" id="CHEBI:18248"/>
    </ligandPart>
</feature>
<proteinExistence type="inferred from homology"/>
<evidence type="ECO:0000256" key="6">
    <source>
        <dbReference type="ARBA" id="ARBA00022968"/>
    </source>
</evidence>
<sequence>MKPARKRRLITLIAVLVGVSSALSLLLVAKGSNLNHYMEISEVHAGNAPIGKTISIGGLVEAGSIERTAGSLQVVFSVTDTKKNITVHYEGILPDLFREGQGVLARGKLIDKQTFVAHNILAKHDENYLPKEVKAELEKQGYFQQATPTLSGDDSSLRGADNTGYGGTGYGD</sequence>
<dbReference type="PANTHER" id="PTHR34128:SF2">
    <property type="entry name" value="CYTOCHROME C-TYPE BIOGENESIS PROTEIN CCME HOMOLOG, MITOCHONDRIAL"/>
    <property type="match status" value="1"/>
</dbReference>
<evidence type="ECO:0000256" key="3">
    <source>
        <dbReference type="ARBA" id="ARBA00022692"/>
    </source>
</evidence>
<dbReference type="NCBIfam" id="NF009731">
    <property type="entry name" value="PRK13254.1-5"/>
    <property type="match status" value="1"/>
</dbReference>
<evidence type="ECO:0000256" key="12">
    <source>
        <dbReference type="SAM" id="MobiDB-lite"/>
    </source>
</evidence>
<dbReference type="GO" id="GO:0046872">
    <property type="term" value="F:metal ion binding"/>
    <property type="evidence" value="ECO:0007669"/>
    <property type="project" value="UniProtKB-KW"/>
</dbReference>
<dbReference type="RefSeq" id="WP_152809857.1">
    <property type="nucleotide sequence ID" value="NZ_WHNW01000004.1"/>
</dbReference>
<evidence type="ECO:0000313" key="14">
    <source>
        <dbReference type="Proteomes" id="UP000471298"/>
    </source>
</evidence>
<dbReference type="Gene3D" id="2.40.50.140">
    <property type="entry name" value="Nucleic acid-binding proteins"/>
    <property type="match status" value="1"/>
</dbReference>
<comment type="similarity">
    <text evidence="10">Belongs to the CcmE/CycJ family.</text>
</comment>
<comment type="caution">
    <text evidence="13">The sequence shown here is derived from an EMBL/GenBank/DDBJ whole genome shotgun (WGS) entry which is preliminary data.</text>
</comment>
<evidence type="ECO:0000256" key="1">
    <source>
        <dbReference type="ARBA" id="ARBA00004370"/>
    </source>
</evidence>
<dbReference type="GO" id="GO:0017003">
    <property type="term" value="P:protein-heme linkage"/>
    <property type="evidence" value="ECO:0007669"/>
    <property type="project" value="UniProtKB-UniRule"/>
</dbReference>
<keyword evidence="2 10" id="KW-0349">Heme</keyword>
<dbReference type="GO" id="GO:0005886">
    <property type="term" value="C:plasma membrane"/>
    <property type="evidence" value="ECO:0007669"/>
    <property type="project" value="UniProtKB-SubCell"/>
</dbReference>